<protein>
    <submittedName>
        <fullName evidence="2">Uncharacterized protein</fullName>
    </submittedName>
</protein>
<evidence type="ECO:0000256" key="1">
    <source>
        <dbReference type="SAM" id="MobiDB-lite"/>
    </source>
</evidence>
<dbReference type="eggNOG" id="ENOG5031XW0">
    <property type="taxonomic scope" value="Bacteria"/>
</dbReference>
<dbReference type="KEGG" id="sdv:BN159_1245"/>
<dbReference type="EMBL" id="HE971709">
    <property type="protein sequence ID" value="CCK25624.1"/>
    <property type="molecule type" value="Genomic_DNA"/>
</dbReference>
<evidence type="ECO:0000313" key="3">
    <source>
        <dbReference type="Proteomes" id="UP000008043"/>
    </source>
</evidence>
<name>K4QZ15_STRDJ</name>
<feature type="compositionally biased region" description="Pro residues" evidence="1">
    <location>
        <begin position="33"/>
        <end position="48"/>
    </location>
</feature>
<accession>K4QZ15</accession>
<sequence length="102" mass="10807">MSEPQKSVPLPPRGLLARRRSVTDPDGSTVRQDPPPESGRAPRPPQVPLPAGLLPLPPGFEPAPEVGQASGRTTPRISIDATGDTYTHRPGRGAWMTSPSPM</sequence>
<dbReference type="Proteomes" id="UP000008043">
    <property type="component" value="Chromosome"/>
</dbReference>
<feature type="region of interest" description="Disordered" evidence="1">
    <location>
        <begin position="1"/>
        <end position="102"/>
    </location>
</feature>
<reference evidence="2 3" key="1">
    <citation type="journal article" date="2012" name="J. Bacteriol.">
        <title>Genome sequence of the bacterium Streptomyces davawensis JCM 4913 and heterologous production of the unique antibiotic roseoflavin.</title>
        <authorList>
            <person name="Jankowitsch F."/>
            <person name="Schwarz J."/>
            <person name="Ruckert C."/>
            <person name="Gust B."/>
            <person name="Szczepanowski R."/>
            <person name="Blom J."/>
            <person name="Pelzer S."/>
            <person name="Kalinowski J."/>
            <person name="Mack M."/>
        </authorList>
    </citation>
    <scope>NUCLEOTIDE SEQUENCE [LARGE SCALE GENOMIC DNA]</scope>
    <source>
        <strain evidence="3">DSM 101723 / JCM 4913 / KCC S-0913 / 768</strain>
    </source>
</reference>
<proteinExistence type="predicted"/>
<dbReference type="AlphaFoldDB" id="K4QZ15"/>
<gene>
    <name evidence="2" type="ORF">BN159_1245</name>
</gene>
<dbReference type="HOGENOM" id="CLU_2275783_0_0_11"/>
<organism evidence="2 3">
    <name type="scientific">Streptomyces davaonensis (strain DSM 101723 / JCM 4913 / KCC S-0913 / 768)</name>
    <dbReference type="NCBI Taxonomy" id="1214101"/>
    <lineage>
        <taxon>Bacteria</taxon>
        <taxon>Bacillati</taxon>
        <taxon>Actinomycetota</taxon>
        <taxon>Actinomycetes</taxon>
        <taxon>Kitasatosporales</taxon>
        <taxon>Streptomycetaceae</taxon>
        <taxon>Streptomyces</taxon>
    </lineage>
</organism>
<keyword evidence="3" id="KW-1185">Reference proteome</keyword>
<evidence type="ECO:0000313" key="2">
    <source>
        <dbReference type="EMBL" id="CCK25624.1"/>
    </source>
</evidence>